<dbReference type="GO" id="GO:0005975">
    <property type="term" value="P:carbohydrate metabolic process"/>
    <property type="evidence" value="ECO:0007669"/>
    <property type="project" value="InterPro"/>
</dbReference>
<dbReference type="AlphaFoldDB" id="A0A3N6N596"/>
<dbReference type="GO" id="GO:0016810">
    <property type="term" value="F:hydrolase activity, acting on carbon-nitrogen (but not peptide) bonds"/>
    <property type="evidence" value="ECO:0007669"/>
    <property type="project" value="InterPro"/>
</dbReference>
<dbReference type="EMBL" id="RCBY01000716">
    <property type="protein sequence ID" value="RQH10632.1"/>
    <property type="molecule type" value="Genomic_DNA"/>
</dbReference>
<accession>A0A3N6N596</accession>
<name>A0A3N6N596_9CYAN</name>
<dbReference type="Gene3D" id="3.20.20.370">
    <property type="entry name" value="Glycoside hydrolase/deacetylase"/>
    <property type="match status" value="1"/>
</dbReference>
<evidence type="ECO:0000313" key="5">
    <source>
        <dbReference type="EMBL" id="RQH10632.1"/>
    </source>
</evidence>
<dbReference type="PROSITE" id="PS51677">
    <property type="entry name" value="NODB"/>
    <property type="match status" value="1"/>
</dbReference>
<keyword evidence="3" id="KW-0812">Transmembrane</keyword>
<evidence type="ECO:0000256" key="3">
    <source>
        <dbReference type="SAM" id="Phobius"/>
    </source>
</evidence>
<gene>
    <name evidence="5" type="ORF">D5R40_35450</name>
</gene>
<protein>
    <submittedName>
        <fullName evidence="5">Polysaccharide deacetylase family protein</fullName>
    </submittedName>
</protein>
<dbReference type="PANTHER" id="PTHR10587">
    <property type="entry name" value="GLYCOSYL TRANSFERASE-RELATED"/>
    <property type="match status" value="1"/>
</dbReference>
<dbReference type="GO" id="GO:0046872">
    <property type="term" value="F:metal ion binding"/>
    <property type="evidence" value="ECO:0007669"/>
    <property type="project" value="UniProtKB-KW"/>
</dbReference>
<dbReference type="PANTHER" id="PTHR10587:SF133">
    <property type="entry name" value="CHITIN DEACETYLASE 1-RELATED"/>
    <property type="match status" value="1"/>
</dbReference>
<keyword evidence="2" id="KW-0378">Hydrolase</keyword>
<sequence length="344" mass="38400">MTNLGSLSRQGKSLATVIAASGSFLIGMLLPMEIWTNQQTNTKATTVKTATNTNTVKTATSTKTINQSVNSKETPLEIIKISSVVAKKINNTKQKLRELELKTFNFSVPKRFQSQTVKNITLNSKQKVISLTFDDGPWNKTTEQILDILKKHNIRATFFVVGQHLNVRQEIGKKIVEEGHVIANHTWNHPSKKSKMSPDLIKSEIGRTADLIYKITGRTTNLFRPPGGVLVNGLADYAKERKHTVVLWSADSVDWYYRSAKEITKKVLNKASNGGIVLLHDGGGPRGHVVEALPNIIAGLKKQGYEFVTIPELLTIKDRELHQEELAKQREIKKQETKAEGNKE</sequence>
<keyword evidence="1" id="KW-0479">Metal-binding</keyword>
<keyword evidence="6" id="KW-1185">Reference proteome</keyword>
<dbReference type="CDD" id="cd10917">
    <property type="entry name" value="CE4_NodB_like_6s_7s"/>
    <property type="match status" value="1"/>
</dbReference>
<reference evidence="5 6" key="1">
    <citation type="journal article" date="2018" name="ACS Chem. Biol.">
        <title>Ketoreductase domain dysfunction expands chemodiversity: malyngamide biosynthesis in the cyanobacterium Okeania hirsuta.</title>
        <authorList>
            <person name="Moss N.A."/>
            <person name="Leao T."/>
            <person name="Rankin M."/>
            <person name="McCullough T.M."/>
            <person name="Qu P."/>
            <person name="Korobeynikov A."/>
            <person name="Smith J.L."/>
            <person name="Gerwick L."/>
            <person name="Gerwick W.H."/>
        </authorList>
    </citation>
    <scope>NUCLEOTIDE SEQUENCE [LARGE SCALE GENOMIC DNA]</scope>
    <source>
        <strain evidence="5 6">PAB10Feb10-1</strain>
    </source>
</reference>
<evidence type="ECO:0000313" key="6">
    <source>
        <dbReference type="Proteomes" id="UP000269154"/>
    </source>
</evidence>
<feature type="transmembrane region" description="Helical" evidence="3">
    <location>
        <begin position="12"/>
        <end position="32"/>
    </location>
</feature>
<dbReference type="InterPro" id="IPR002509">
    <property type="entry name" value="NODB_dom"/>
</dbReference>
<dbReference type="Pfam" id="PF01522">
    <property type="entry name" value="Polysacc_deac_1"/>
    <property type="match status" value="1"/>
</dbReference>
<dbReference type="Proteomes" id="UP000269154">
    <property type="component" value="Unassembled WGS sequence"/>
</dbReference>
<evidence type="ECO:0000256" key="1">
    <source>
        <dbReference type="ARBA" id="ARBA00022723"/>
    </source>
</evidence>
<comment type="caution">
    <text evidence="5">The sequence shown here is derived from an EMBL/GenBank/DDBJ whole genome shotgun (WGS) entry which is preliminary data.</text>
</comment>
<dbReference type="InterPro" id="IPR011330">
    <property type="entry name" value="Glyco_hydro/deAcase_b/a-brl"/>
</dbReference>
<proteinExistence type="predicted"/>
<evidence type="ECO:0000256" key="2">
    <source>
        <dbReference type="ARBA" id="ARBA00022801"/>
    </source>
</evidence>
<keyword evidence="3" id="KW-1133">Transmembrane helix</keyword>
<dbReference type="RefSeq" id="WP_124144776.1">
    <property type="nucleotide sequence ID" value="NZ_CAWOKI010000039.1"/>
</dbReference>
<evidence type="ECO:0000259" key="4">
    <source>
        <dbReference type="PROSITE" id="PS51677"/>
    </source>
</evidence>
<dbReference type="OrthoDB" id="9806342at2"/>
<keyword evidence="3" id="KW-0472">Membrane</keyword>
<dbReference type="InterPro" id="IPR050248">
    <property type="entry name" value="Polysacc_deacetylase_ArnD"/>
</dbReference>
<organism evidence="5 6">
    <name type="scientific">Okeania hirsuta</name>
    <dbReference type="NCBI Taxonomy" id="1458930"/>
    <lineage>
        <taxon>Bacteria</taxon>
        <taxon>Bacillati</taxon>
        <taxon>Cyanobacteriota</taxon>
        <taxon>Cyanophyceae</taxon>
        <taxon>Oscillatoriophycideae</taxon>
        <taxon>Oscillatoriales</taxon>
        <taxon>Microcoleaceae</taxon>
        <taxon>Okeania</taxon>
    </lineage>
</organism>
<feature type="domain" description="NodB homology" evidence="4">
    <location>
        <begin position="127"/>
        <end position="308"/>
    </location>
</feature>
<dbReference type="SUPFAM" id="SSF88713">
    <property type="entry name" value="Glycoside hydrolase/deacetylase"/>
    <property type="match status" value="1"/>
</dbReference>
<dbReference type="GO" id="GO:0016020">
    <property type="term" value="C:membrane"/>
    <property type="evidence" value="ECO:0007669"/>
    <property type="project" value="TreeGrafter"/>
</dbReference>